<dbReference type="FunFam" id="3.40.50.300:FF:000134">
    <property type="entry name" value="Iron-enterobactin ABC transporter ATP-binding protein"/>
    <property type="match status" value="1"/>
</dbReference>
<proteinExistence type="predicted"/>
<dbReference type="PANTHER" id="PTHR42794:SF1">
    <property type="entry name" value="HEMIN IMPORT ATP-BINDING PROTEIN HMUV"/>
    <property type="match status" value="1"/>
</dbReference>
<feature type="domain" description="ABC transporter" evidence="5">
    <location>
        <begin position="7"/>
        <end position="245"/>
    </location>
</feature>
<dbReference type="SMART" id="SM00382">
    <property type="entry name" value="AAA"/>
    <property type="match status" value="1"/>
</dbReference>
<keyword evidence="4" id="KW-1278">Translocase</keyword>
<evidence type="ECO:0000313" key="7">
    <source>
        <dbReference type="Proteomes" id="UP000262969"/>
    </source>
</evidence>
<dbReference type="AlphaFoldDB" id="A0A3D2X3U3"/>
<evidence type="ECO:0000313" key="6">
    <source>
        <dbReference type="EMBL" id="HCL01819.1"/>
    </source>
</evidence>
<comment type="caution">
    <text evidence="6">The sequence shown here is derived from an EMBL/GenBank/DDBJ whole genome shotgun (WGS) entry which is preliminary data.</text>
</comment>
<dbReference type="GO" id="GO:0016887">
    <property type="term" value="F:ATP hydrolysis activity"/>
    <property type="evidence" value="ECO:0007669"/>
    <property type="project" value="InterPro"/>
</dbReference>
<dbReference type="Gene3D" id="3.40.50.300">
    <property type="entry name" value="P-loop containing nucleotide triphosphate hydrolases"/>
    <property type="match status" value="1"/>
</dbReference>
<keyword evidence="1" id="KW-0813">Transport</keyword>
<reference evidence="6 7" key="1">
    <citation type="journal article" date="2018" name="Nat. Biotechnol.">
        <title>A standardized bacterial taxonomy based on genome phylogeny substantially revises the tree of life.</title>
        <authorList>
            <person name="Parks D.H."/>
            <person name="Chuvochina M."/>
            <person name="Waite D.W."/>
            <person name="Rinke C."/>
            <person name="Skarshewski A."/>
            <person name="Chaumeil P.A."/>
            <person name="Hugenholtz P."/>
        </authorList>
    </citation>
    <scope>NUCLEOTIDE SEQUENCE [LARGE SCALE GENOMIC DNA]</scope>
    <source>
        <strain evidence="6">UBA11728</strain>
    </source>
</reference>
<keyword evidence="2" id="KW-0547">Nucleotide-binding</keyword>
<dbReference type="Proteomes" id="UP000262969">
    <property type="component" value="Unassembled WGS sequence"/>
</dbReference>
<dbReference type="InterPro" id="IPR027417">
    <property type="entry name" value="P-loop_NTPase"/>
</dbReference>
<dbReference type="InterPro" id="IPR003593">
    <property type="entry name" value="AAA+_ATPase"/>
</dbReference>
<sequence>MDKLQTIQINELTWQPQKEEDAILKEIGTTFLQGGFYGILGPNGSGKTSFIRHILRLLPIEPGRVFLENKEITSYKRNDIAKKMSLVPQNTNIETRFTAYEIVMMGRAPYQKRFQAVRDKDREIVNEAMKMTNCYHLREAIFSRLSGGEKQRVITARAIAQQTPWLFLDEPVAHLDVRYQMELMKYLKKLNDTKNTSIITVLHDINLAARYCKQIVLMKDGRIIAAGETKQVLTIDNLNLVFEIPFIALENETLGGTYFIPTSS</sequence>
<accession>A0A3D2X3U3</accession>
<evidence type="ECO:0000256" key="3">
    <source>
        <dbReference type="ARBA" id="ARBA00022840"/>
    </source>
</evidence>
<evidence type="ECO:0000256" key="2">
    <source>
        <dbReference type="ARBA" id="ARBA00022741"/>
    </source>
</evidence>
<evidence type="ECO:0000256" key="1">
    <source>
        <dbReference type="ARBA" id="ARBA00022448"/>
    </source>
</evidence>
<organism evidence="6 7">
    <name type="scientific">Lachnoclostridium phytofermentans</name>
    <dbReference type="NCBI Taxonomy" id="66219"/>
    <lineage>
        <taxon>Bacteria</taxon>
        <taxon>Bacillati</taxon>
        <taxon>Bacillota</taxon>
        <taxon>Clostridia</taxon>
        <taxon>Lachnospirales</taxon>
        <taxon>Lachnospiraceae</taxon>
    </lineage>
</organism>
<dbReference type="InterPro" id="IPR003439">
    <property type="entry name" value="ABC_transporter-like_ATP-bd"/>
</dbReference>
<dbReference type="PANTHER" id="PTHR42794">
    <property type="entry name" value="HEMIN IMPORT ATP-BINDING PROTEIN HMUV"/>
    <property type="match status" value="1"/>
</dbReference>
<evidence type="ECO:0000259" key="5">
    <source>
        <dbReference type="PROSITE" id="PS50893"/>
    </source>
</evidence>
<protein>
    <submittedName>
        <fullName evidence="6">ABC transporter ATP-binding protein</fullName>
    </submittedName>
</protein>
<dbReference type="CDD" id="cd03214">
    <property type="entry name" value="ABC_Iron-Siderophores_B12_Hemin"/>
    <property type="match status" value="1"/>
</dbReference>
<keyword evidence="3 6" id="KW-0067">ATP-binding</keyword>
<dbReference type="GO" id="GO:0005524">
    <property type="term" value="F:ATP binding"/>
    <property type="evidence" value="ECO:0007669"/>
    <property type="project" value="UniProtKB-KW"/>
</dbReference>
<dbReference type="Pfam" id="PF00005">
    <property type="entry name" value="ABC_tran"/>
    <property type="match status" value="1"/>
</dbReference>
<gene>
    <name evidence="6" type="ORF">DHW61_05290</name>
</gene>
<dbReference type="PROSITE" id="PS50893">
    <property type="entry name" value="ABC_TRANSPORTER_2"/>
    <property type="match status" value="1"/>
</dbReference>
<dbReference type="SUPFAM" id="SSF52540">
    <property type="entry name" value="P-loop containing nucleoside triphosphate hydrolases"/>
    <property type="match status" value="1"/>
</dbReference>
<dbReference type="EMBL" id="DPVV01000182">
    <property type="protein sequence ID" value="HCL01819.1"/>
    <property type="molecule type" value="Genomic_DNA"/>
</dbReference>
<evidence type="ECO:0000256" key="4">
    <source>
        <dbReference type="ARBA" id="ARBA00022967"/>
    </source>
</evidence>
<name>A0A3D2X3U3_9FIRM</name>